<proteinExistence type="predicted"/>
<protein>
    <submittedName>
        <fullName evidence="1">Uncharacterized protein</fullName>
    </submittedName>
</protein>
<organism evidence="1 2">
    <name type="scientific">Seminavis robusta</name>
    <dbReference type="NCBI Taxonomy" id="568900"/>
    <lineage>
        <taxon>Eukaryota</taxon>
        <taxon>Sar</taxon>
        <taxon>Stramenopiles</taxon>
        <taxon>Ochrophyta</taxon>
        <taxon>Bacillariophyta</taxon>
        <taxon>Bacillariophyceae</taxon>
        <taxon>Bacillariophycidae</taxon>
        <taxon>Naviculales</taxon>
        <taxon>Naviculaceae</taxon>
        <taxon>Seminavis</taxon>
    </lineage>
</organism>
<name>A0A9N8DSW6_9STRA</name>
<sequence>MSAAVTTIGLTHMTNKVAYRRFEIDQDKKLRALGLDDSINLSIPQVSSSLRREMPKGLKASDIFVKVTVTLSKAGHERGDDEELAAKIAQDLKGHCFNSTSFAKSESNAKLVMDIVITDASTGSRWDRCWKNDLGFVRMGLKFSMYDPSEEACPIIKMGKIVYVDPLKDNKFKQRCGKNSGERALQKVLPVISRQLINAINLDVSMGNPDLA</sequence>
<dbReference type="Proteomes" id="UP001153069">
    <property type="component" value="Unassembled WGS sequence"/>
</dbReference>
<accession>A0A9N8DSW6</accession>
<dbReference type="AlphaFoldDB" id="A0A9N8DSW6"/>
<evidence type="ECO:0000313" key="1">
    <source>
        <dbReference type="EMBL" id="CAB9506191.1"/>
    </source>
</evidence>
<reference evidence="1" key="1">
    <citation type="submission" date="2020-06" db="EMBL/GenBank/DDBJ databases">
        <authorList>
            <consortium name="Plant Systems Biology data submission"/>
        </authorList>
    </citation>
    <scope>NUCLEOTIDE SEQUENCE</scope>
    <source>
        <strain evidence="1">D6</strain>
    </source>
</reference>
<keyword evidence="2" id="KW-1185">Reference proteome</keyword>
<evidence type="ECO:0000313" key="2">
    <source>
        <dbReference type="Proteomes" id="UP001153069"/>
    </source>
</evidence>
<gene>
    <name evidence="1" type="ORF">SEMRO_257_G100940.1</name>
</gene>
<comment type="caution">
    <text evidence="1">The sequence shown here is derived from an EMBL/GenBank/DDBJ whole genome shotgun (WGS) entry which is preliminary data.</text>
</comment>
<dbReference type="EMBL" id="CAICTM010000256">
    <property type="protein sequence ID" value="CAB9506191.1"/>
    <property type="molecule type" value="Genomic_DNA"/>
</dbReference>